<proteinExistence type="predicted"/>
<protein>
    <submittedName>
        <fullName evidence="2">Uncharacterized protein</fullName>
    </submittedName>
</protein>
<keyword evidence="3" id="KW-1185">Reference proteome</keyword>
<accession>A0A6A6SC87</accession>
<evidence type="ECO:0000256" key="1">
    <source>
        <dbReference type="SAM" id="MobiDB-lite"/>
    </source>
</evidence>
<feature type="compositionally biased region" description="Basic residues" evidence="1">
    <location>
        <begin position="1"/>
        <end position="11"/>
    </location>
</feature>
<gene>
    <name evidence="2" type="ORF">P280DRAFT_515296</name>
</gene>
<organism evidence="2 3">
    <name type="scientific">Massarina eburnea CBS 473.64</name>
    <dbReference type="NCBI Taxonomy" id="1395130"/>
    <lineage>
        <taxon>Eukaryota</taxon>
        <taxon>Fungi</taxon>
        <taxon>Dikarya</taxon>
        <taxon>Ascomycota</taxon>
        <taxon>Pezizomycotina</taxon>
        <taxon>Dothideomycetes</taxon>
        <taxon>Pleosporomycetidae</taxon>
        <taxon>Pleosporales</taxon>
        <taxon>Massarineae</taxon>
        <taxon>Massarinaceae</taxon>
        <taxon>Massarina</taxon>
    </lineage>
</organism>
<dbReference type="Proteomes" id="UP000799753">
    <property type="component" value="Unassembled WGS sequence"/>
</dbReference>
<dbReference type="EMBL" id="MU006779">
    <property type="protein sequence ID" value="KAF2644353.1"/>
    <property type="molecule type" value="Genomic_DNA"/>
</dbReference>
<evidence type="ECO:0000313" key="2">
    <source>
        <dbReference type="EMBL" id="KAF2644353.1"/>
    </source>
</evidence>
<feature type="region of interest" description="Disordered" evidence="1">
    <location>
        <begin position="1"/>
        <end position="70"/>
    </location>
</feature>
<reference evidence="2" key="1">
    <citation type="journal article" date="2020" name="Stud. Mycol.">
        <title>101 Dothideomycetes genomes: a test case for predicting lifestyles and emergence of pathogens.</title>
        <authorList>
            <person name="Haridas S."/>
            <person name="Albert R."/>
            <person name="Binder M."/>
            <person name="Bloem J."/>
            <person name="Labutti K."/>
            <person name="Salamov A."/>
            <person name="Andreopoulos B."/>
            <person name="Baker S."/>
            <person name="Barry K."/>
            <person name="Bills G."/>
            <person name="Bluhm B."/>
            <person name="Cannon C."/>
            <person name="Castanera R."/>
            <person name="Culley D."/>
            <person name="Daum C."/>
            <person name="Ezra D."/>
            <person name="Gonzalez J."/>
            <person name="Henrissat B."/>
            <person name="Kuo A."/>
            <person name="Liang C."/>
            <person name="Lipzen A."/>
            <person name="Lutzoni F."/>
            <person name="Magnuson J."/>
            <person name="Mondo S."/>
            <person name="Nolan M."/>
            <person name="Ohm R."/>
            <person name="Pangilinan J."/>
            <person name="Park H.-J."/>
            <person name="Ramirez L."/>
            <person name="Alfaro M."/>
            <person name="Sun H."/>
            <person name="Tritt A."/>
            <person name="Yoshinaga Y."/>
            <person name="Zwiers L.-H."/>
            <person name="Turgeon B."/>
            <person name="Goodwin S."/>
            <person name="Spatafora J."/>
            <person name="Crous P."/>
            <person name="Grigoriev I."/>
        </authorList>
    </citation>
    <scope>NUCLEOTIDE SEQUENCE</scope>
    <source>
        <strain evidence="2">CBS 473.64</strain>
    </source>
</reference>
<name>A0A6A6SC87_9PLEO</name>
<feature type="compositionally biased region" description="Polar residues" evidence="1">
    <location>
        <begin position="19"/>
        <end position="70"/>
    </location>
</feature>
<evidence type="ECO:0000313" key="3">
    <source>
        <dbReference type="Proteomes" id="UP000799753"/>
    </source>
</evidence>
<dbReference type="AlphaFoldDB" id="A0A6A6SC87"/>
<sequence length="180" mass="20704">MPLHRKATMFRKKTESDKTTSQTTVETPNPRQSSASSRDNRPQTHLPTQSHLPATTSPQSKQFTSSSHMQQAGPAHYNVLTNIVVQSPQYVYRSDLHGWVLKPLIRYHLSHYHYKIQALVNTHQYTWVDELHGWALNFKFREPVGTEHLNPKALNNSRSGPSGVELDDEEYIFHDSEWTG</sequence>